<dbReference type="EMBL" id="UINC01002082">
    <property type="protein sequence ID" value="SUZ92705.1"/>
    <property type="molecule type" value="Genomic_DNA"/>
</dbReference>
<evidence type="ECO:0000256" key="1">
    <source>
        <dbReference type="ARBA" id="ARBA00007637"/>
    </source>
</evidence>
<gene>
    <name evidence="3" type="ORF">METZ01_LOCUS45559</name>
</gene>
<protein>
    <recommendedName>
        <fullName evidence="2">NAD-dependent epimerase/dehydratase domain-containing protein</fullName>
    </recommendedName>
</protein>
<accession>A0A381RLI5</accession>
<dbReference type="Pfam" id="PF01370">
    <property type="entry name" value="Epimerase"/>
    <property type="match status" value="1"/>
</dbReference>
<dbReference type="PANTHER" id="PTHR43000">
    <property type="entry name" value="DTDP-D-GLUCOSE 4,6-DEHYDRATASE-RELATED"/>
    <property type="match status" value="1"/>
</dbReference>
<dbReference type="SUPFAM" id="SSF51735">
    <property type="entry name" value="NAD(P)-binding Rossmann-fold domains"/>
    <property type="match status" value="1"/>
</dbReference>
<dbReference type="InterPro" id="IPR036291">
    <property type="entry name" value="NAD(P)-bd_dom_sf"/>
</dbReference>
<dbReference type="AlphaFoldDB" id="A0A381RLI5"/>
<sequence length="318" mass="34318">MKVVVTGGAGFVGSNLVRHLEHVPEVTETIVLDDLSFGFRDNLDGVRTTLVEGSILDEALLEEVFAAAGAVVHLAARSSVPRSVAHPMAAHEANATGTVRVLEAARRAGDVHVIVASSSSVYGANDVLPKHENLATRPVSPYAASKLATEAYTLAWGHSYEVPVLALRFFNIFGPLQPPLHAYAAAIPSFLAAAFQGQPLPVHGDGTQSRDFTYVSSVVEVIVDALSRRVVHLDPVNLAFGSNVSLLEVIGHLEEILERPLPREHLPSRVGDVQRSQADSSTLLRLFPDVRPTPLLEGLEATVRWFETSRPWQRLSGD</sequence>
<evidence type="ECO:0000313" key="3">
    <source>
        <dbReference type="EMBL" id="SUZ92705.1"/>
    </source>
</evidence>
<dbReference type="InterPro" id="IPR001509">
    <property type="entry name" value="Epimerase_deHydtase"/>
</dbReference>
<evidence type="ECO:0000259" key="2">
    <source>
        <dbReference type="Pfam" id="PF01370"/>
    </source>
</evidence>
<name>A0A381RLI5_9ZZZZ</name>
<feature type="domain" description="NAD-dependent epimerase/dehydratase" evidence="2">
    <location>
        <begin position="3"/>
        <end position="229"/>
    </location>
</feature>
<comment type="similarity">
    <text evidence="1">Belongs to the NAD(P)-dependent epimerase/dehydratase family.</text>
</comment>
<reference evidence="3" key="1">
    <citation type="submission" date="2018-05" db="EMBL/GenBank/DDBJ databases">
        <authorList>
            <person name="Lanie J.A."/>
            <person name="Ng W.-L."/>
            <person name="Kazmierczak K.M."/>
            <person name="Andrzejewski T.M."/>
            <person name="Davidsen T.M."/>
            <person name="Wayne K.J."/>
            <person name="Tettelin H."/>
            <person name="Glass J.I."/>
            <person name="Rusch D."/>
            <person name="Podicherti R."/>
            <person name="Tsui H.-C.T."/>
            <person name="Winkler M.E."/>
        </authorList>
    </citation>
    <scope>NUCLEOTIDE SEQUENCE</scope>
</reference>
<dbReference type="Gene3D" id="3.40.50.720">
    <property type="entry name" value="NAD(P)-binding Rossmann-like Domain"/>
    <property type="match status" value="1"/>
</dbReference>
<proteinExistence type="inferred from homology"/>
<organism evidence="3">
    <name type="scientific">marine metagenome</name>
    <dbReference type="NCBI Taxonomy" id="408172"/>
    <lineage>
        <taxon>unclassified sequences</taxon>
        <taxon>metagenomes</taxon>
        <taxon>ecological metagenomes</taxon>
    </lineage>
</organism>
<dbReference type="Gene3D" id="3.90.25.10">
    <property type="entry name" value="UDP-galactose 4-epimerase, domain 1"/>
    <property type="match status" value="1"/>
</dbReference>